<gene>
    <name evidence="2" type="ORF">Esi_0264_0002</name>
</gene>
<proteinExistence type="predicted"/>
<feature type="transmembrane region" description="Helical" evidence="1">
    <location>
        <begin position="20"/>
        <end position="43"/>
    </location>
</feature>
<keyword evidence="3" id="KW-1185">Reference proteome</keyword>
<feature type="transmembrane region" description="Helical" evidence="1">
    <location>
        <begin position="159"/>
        <end position="178"/>
    </location>
</feature>
<name>D8LJQ7_ECTSI</name>
<dbReference type="Proteomes" id="UP000002630">
    <property type="component" value="Linkage Group LG26"/>
</dbReference>
<dbReference type="EMBL" id="FN648447">
    <property type="protein sequence ID" value="CBN75977.1"/>
    <property type="molecule type" value="Genomic_DNA"/>
</dbReference>
<dbReference type="InParanoid" id="D8LJQ7"/>
<evidence type="ECO:0000313" key="2">
    <source>
        <dbReference type="EMBL" id="CBN75977.1"/>
    </source>
</evidence>
<feature type="transmembrane region" description="Helical" evidence="1">
    <location>
        <begin position="130"/>
        <end position="147"/>
    </location>
</feature>
<dbReference type="AlphaFoldDB" id="D8LJQ7"/>
<protein>
    <submittedName>
        <fullName evidence="2">Uncharacterized protein</fullName>
    </submittedName>
</protein>
<dbReference type="EMBL" id="FN649751">
    <property type="protein sequence ID" value="CBN75977.1"/>
    <property type="molecule type" value="Genomic_DNA"/>
</dbReference>
<organism evidence="2 3">
    <name type="scientific">Ectocarpus siliculosus</name>
    <name type="common">Brown alga</name>
    <name type="synonym">Conferva siliculosa</name>
    <dbReference type="NCBI Taxonomy" id="2880"/>
    <lineage>
        <taxon>Eukaryota</taxon>
        <taxon>Sar</taxon>
        <taxon>Stramenopiles</taxon>
        <taxon>Ochrophyta</taxon>
        <taxon>PX clade</taxon>
        <taxon>Phaeophyceae</taxon>
        <taxon>Ectocarpales</taxon>
        <taxon>Ectocarpaceae</taxon>
        <taxon>Ectocarpus</taxon>
    </lineage>
</organism>
<reference evidence="2 3" key="1">
    <citation type="journal article" date="2010" name="Nature">
        <title>The Ectocarpus genome and the independent evolution of multicellularity in brown algae.</title>
        <authorList>
            <person name="Cock J.M."/>
            <person name="Sterck L."/>
            <person name="Rouze P."/>
            <person name="Scornet D."/>
            <person name="Allen A.E."/>
            <person name="Amoutzias G."/>
            <person name="Anthouard V."/>
            <person name="Artiguenave F."/>
            <person name="Aury J.M."/>
            <person name="Badger J.H."/>
            <person name="Beszteri B."/>
            <person name="Billiau K."/>
            <person name="Bonnet E."/>
            <person name="Bothwell J.H."/>
            <person name="Bowler C."/>
            <person name="Boyen C."/>
            <person name="Brownlee C."/>
            <person name="Carrano C.J."/>
            <person name="Charrier B."/>
            <person name="Cho G.Y."/>
            <person name="Coelho S.M."/>
            <person name="Collen J."/>
            <person name="Corre E."/>
            <person name="Da Silva C."/>
            <person name="Delage L."/>
            <person name="Delaroque N."/>
            <person name="Dittami S.M."/>
            <person name="Doulbeau S."/>
            <person name="Elias M."/>
            <person name="Farnham G."/>
            <person name="Gachon C.M."/>
            <person name="Gschloessl B."/>
            <person name="Heesch S."/>
            <person name="Jabbari K."/>
            <person name="Jubin C."/>
            <person name="Kawai H."/>
            <person name="Kimura K."/>
            <person name="Kloareg B."/>
            <person name="Kupper F.C."/>
            <person name="Lang D."/>
            <person name="Le Bail A."/>
            <person name="Leblanc C."/>
            <person name="Lerouge P."/>
            <person name="Lohr M."/>
            <person name="Lopez P.J."/>
            <person name="Martens C."/>
            <person name="Maumus F."/>
            <person name="Michel G."/>
            <person name="Miranda-Saavedra D."/>
            <person name="Morales J."/>
            <person name="Moreau H."/>
            <person name="Motomura T."/>
            <person name="Nagasato C."/>
            <person name="Napoli C.A."/>
            <person name="Nelson D.R."/>
            <person name="Nyvall-Collen P."/>
            <person name="Peters A.F."/>
            <person name="Pommier C."/>
            <person name="Potin P."/>
            <person name="Poulain J."/>
            <person name="Quesneville H."/>
            <person name="Read B."/>
            <person name="Rensing S.A."/>
            <person name="Ritter A."/>
            <person name="Rousvoal S."/>
            <person name="Samanta M."/>
            <person name="Samson G."/>
            <person name="Schroeder D.C."/>
            <person name="Segurens B."/>
            <person name="Strittmatter M."/>
            <person name="Tonon T."/>
            <person name="Tregear J.W."/>
            <person name="Valentin K."/>
            <person name="von Dassow P."/>
            <person name="Yamagishi T."/>
            <person name="Van de Peer Y."/>
            <person name="Wincker P."/>
        </authorList>
    </citation>
    <scope>NUCLEOTIDE SEQUENCE [LARGE SCALE GENOMIC DNA]</scope>
    <source>
        <strain evidence="3">Ec32 / CCAP1310/4</strain>
    </source>
</reference>
<evidence type="ECO:0000313" key="3">
    <source>
        <dbReference type="Proteomes" id="UP000002630"/>
    </source>
</evidence>
<evidence type="ECO:0000256" key="1">
    <source>
        <dbReference type="SAM" id="Phobius"/>
    </source>
</evidence>
<keyword evidence="1" id="KW-0812">Transmembrane</keyword>
<feature type="transmembrane region" description="Helical" evidence="1">
    <location>
        <begin position="99"/>
        <end position="118"/>
    </location>
</feature>
<keyword evidence="1" id="KW-1133">Transmembrane helix</keyword>
<sequence>MLAAVNGAINIVWDSGLDWFWVSLLLFFVSPALFGSYICRALRLAVVFHPKAKRALPWLIPERNYVAVLMVASCGMLAIPLYHEYTLEVWEIIPKQTDILIWVSIAFAVVQACIYPFIRNVDDLFSISKELAIVTAAVILLAVGQKLEGDYGGVYERRWLGNNLFLLFAAVVFSVSVVDPLRRLAFDPLAATKRNYADRVLLSRGPCRAVGLSNP</sequence>
<keyword evidence="1" id="KW-0472">Membrane</keyword>
<feature type="transmembrane region" description="Helical" evidence="1">
    <location>
        <begin position="64"/>
        <end position="83"/>
    </location>
</feature>
<accession>D8LJQ7</accession>